<dbReference type="SUPFAM" id="SSF54001">
    <property type="entry name" value="Cysteine proteinases"/>
    <property type="match status" value="1"/>
</dbReference>
<evidence type="ECO:0000256" key="1">
    <source>
        <dbReference type="ARBA" id="ARBA00000707"/>
    </source>
</evidence>
<dbReference type="GO" id="GO:0004843">
    <property type="term" value="F:cysteine-type deubiquitinase activity"/>
    <property type="evidence" value="ECO:0007669"/>
    <property type="project" value="UniProtKB-EC"/>
</dbReference>
<comment type="catalytic activity">
    <reaction evidence="1">
        <text>Thiol-dependent hydrolysis of ester, thioester, amide, peptide and isopeptide bonds formed by the C-terminal Gly of ubiquitin (a 76-residue protein attached to proteins as an intracellular targeting signal).</text>
        <dbReference type="EC" id="3.4.19.12"/>
    </reaction>
</comment>
<evidence type="ECO:0000256" key="11">
    <source>
        <dbReference type="PROSITE-ProRule" id="PRU00134"/>
    </source>
</evidence>
<dbReference type="SUPFAM" id="SSF144232">
    <property type="entry name" value="HIT/MYND zinc finger-like"/>
    <property type="match status" value="1"/>
</dbReference>
<keyword evidence="13" id="KW-0812">Transmembrane</keyword>
<dbReference type="GO" id="GO:0005829">
    <property type="term" value="C:cytosol"/>
    <property type="evidence" value="ECO:0007669"/>
    <property type="project" value="TreeGrafter"/>
</dbReference>
<dbReference type="Gene3D" id="3.90.70.10">
    <property type="entry name" value="Cysteine proteinases"/>
    <property type="match status" value="1"/>
</dbReference>
<evidence type="ECO:0000259" key="14">
    <source>
        <dbReference type="PROSITE" id="PS50235"/>
    </source>
</evidence>
<feature type="compositionally biased region" description="Basic and acidic residues" evidence="12">
    <location>
        <begin position="253"/>
        <end position="267"/>
    </location>
</feature>
<evidence type="ECO:0000313" key="16">
    <source>
        <dbReference type="EMBL" id="KAD1709716.1"/>
    </source>
</evidence>
<evidence type="ECO:0000256" key="5">
    <source>
        <dbReference type="ARBA" id="ARBA00022723"/>
    </source>
</evidence>
<dbReference type="PROSITE" id="PS50865">
    <property type="entry name" value="ZF_MYND_2"/>
    <property type="match status" value="1"/>
</dbReference>
<dbReference type="Gene3D" id="6.10.140.2220">
    <property type="match status" value="1"/>
</dbReference>
<dbReference type="PROSITE" id="PS01360">
    <property type="entry name" value="ZF_MYND_1"/>
    <property type="match status" value="1"/>
</dbReference>
<dbReference type="GO" id="GO:0016579">
    <property type="term" value="P:protein deubiquitination"/>
    <property type="evidence" value="ECO:0007669"/>
    <property type="project" value="InterPro"/>
</dbReference>
<feature type="region of interest" description="Disordered" evidence="12">
    <location>
        <begin position="1032"/>
        <end position="1059"/>
    </location>
</feature>
<dbReference type="GO" id="GO:0005634">
    <property type="term" value="C:nucleus"/>
    <property type="evidence" value="ECO:0007669"/>
    <property type="project" value="TreeGrafter"/>
</dbReference>
<feature type="compositionally biased region" description="Polar residues" evidence="12">
    <location>
        <begin position="236"/>
        <end position="251"/>
    </location>
</feature>
<keyword evidence="6 11" id="KW-0863">Zinc-finger</keyword>
<feature type="compositionally biased region" description="Low complexity" evidence="12">
    <location>
        <begin position="929"/>
        <end position="948"/>
    </location>
</feature>
<dbReference type="Pfam" id="PF00443">
    <property type="entry name" value="UCH"/>
    <property type="match status" value="1"/>
</dbReference>
<feature type="domain" description="MYND-type" evidence="15">
    <location>
        <begin position="129"/>
        <end position="166"/>
    </location>
</feature>
<keyword evidence="10" id="KW-0862">Zinc</keyword>
<dbReference type="EMBL" id="SZYD01000560">
    <property type="protein sequence ID" value="KAD1709716.1"/>
    <property type="molecule type" value="Genomic_DNA"/>
</dbReference>
<dbReference type="FunFam" id="6.10.140.2220:FF:000006">
    <property type="entry name" value="Ubiquitin carboxyl-terminal hydrolase 15"/>
    <property type="match status" value="1"/>
</dbReference>
<evidence type="ECO:0000256" key="7">
    <source>
        <dbReference type="ARBA" id="ARBA00022786"/>
    </source>
</evidence>
<dbReference type="Pfam" id="PF01753">
    <property type="entry name" value="zf-MYND"/>
    <property type="match status" value="1"/>
</dbReference>
<keyword evidence="7" id="KW-0833">Ubl conjugation pathway</keyword>
<feature type="compositionally biased region" description="Polar residues" evidence="12">
    <location>
        <begin position="312"/>
        <end position="331"/>
    </location>
</feature>
<feature type="transmembrane region" description="Helical" evidence="13">
    <location>
        <begin position="21"/>
        <end position="47"/>
    </location>
</feature>
<keyword evidence="17" id="KW-1185">Reference proteome</keyword>
<dbReference type="PANTHER" id="PTHR24006">
    <property type="entry name" value="UBIQUITIN CARBOXYL-TERMINAL HYDROLASE"/>
    <property type="match status" value="1"/>
</dbReference>
<feature type="compositionally biased region" description="Basic residues" evidence="12">
    <location>
        <begin position="1048"/>
        <end position="1059"/>
    </location>
</feature>
<evidence type="ECO:0000256" key="12">
    <source>
        <dbReference type="SAM" id="MobiDB-lite"/>
    </source>
</evidence>
<feature type="compositionally biased region" description="Basic and acidic residues" evidence="12">
    <location>
        <begin position="178"/>
        <end position="201"/>
    </location>
</feature>
<organism evidence="16 17">
    <name type="scientific">Mikania micrantha</name>
    <name type="common">bitter vine</name>
    <dbReference type="NCBI Taxonomy" id="192012"/>
    <lineage>
        <taxon>Eukaryota</taxon>
        <taxon>Viridiplantae</taxon>
        <taxon>Streptophyta</taxon>
        <taxon>Embryophyta</taxon>
        <taxon>Tracheophyta</taxon>
        <taxon>Spermatophyta</taxon>
        <taxon>Magnoliopsida</taxon>
        <taxon>eudicotyledons</taxon>
        <taxon>Gunneridae</taxon>
        <taxon>Pentapetalae</taxon>
        <taxon>asterids</taxon>
        <taxon>campanulids</taxon>
        <taxon>Asterales</taxon>
        <taxon>Asteraceae</taxon>
        <taxon>Asteroideae</taxon>
        <taxon>Heliantheae alliance</taxon>
        <taxon>Eupatorieae</taxon>
        <taxon>Mikania</taxon>
    </lineage>
</organism>
<sequence>MIHQHHRHHHYRKHQLCRMRVGRDLGLPNLVVLVVVCVVFPAIGFVIRRKWRHAAARREEIKRLLIFASEEAARAEIEATEGYFYTANVSPSVPSPDSTRVPASDPAWVPIPPGASVSVAPSLKPTYKCAVCFSPTSTRCAKCKAARYCSGRCQIIHWRQGHKDECRPYVAVKPFKDVSDNSSKQEDVKDFNATSADEKQPKTGSTFDSSSEEYSTFSTPSRSSNETSSISSGHSDVTSENFMTAESSSGSVKIDHNKSNHNDEDIQPRLSFSSSRVNDDPNRLSSLKTSSGFWGGTLHSKKPTIDELDGSNKGTAISDNSAPNESTSSSPVDDGPNMPSFSETSATSSGIYDGILHSKKFTRDELDGSNKNRKIFDYFDPNGPVSNKSNDDISLSKEVLIDGLKFTKAPKYNSEMLKDRDVVVDSDLPQSMSKESKISSSLAKDSNAFGGMPSAIPNKSTHVVNTNSITSPSLKSTSKLASQYSKPLTVQEEKKKVSESKVAEHSGIGRIERKTSMQKVVDLPKPSKLPHQCSQKAECETAHKYSCKGLFSYEMFVKLYNWKEFKLPPFGLVNCGNSCYANAVLQCLAHTPPLNAYLLQGLHSKACVKRDWCFTCEFESLVLKARNGNSSLSPIRILSHIENIGSSLNHGREEDAHEFLRYAIDTLQSVCLKEAGRKVPNSLEEETTLIGLTFGGYLRSKIKCMKCGGKSERHERMMDLTVEIEGNVQTLEEALNKFTCTEILDGENKYKCSRCKSYEKAKKQLTLLEAPNVLTIALKRFQSGKFGKLNKSIRFPEILNMAPYVSGTSDRSTVYGLYGVVVHVDVMNAAFSGHYVCYVKNLENKWFKIDDSRVKEVNVDSVLTKGAYMLLYARYSPRAPRLIRSLLSRNHQDPKKHKMSPSFALRTHSTHPWVDHLAIRHRSLEEESSSSSDGSGILSESCSCSTESTNRDSSSVEDHISWDWEHEHNSIISSPLWRNLHSNSSDSDTSSSSSSSSSFPSPLYSSHSTLYHNNDEGRTVISSNSFREVNVDRLGGRASNPLETLKPGLRRSTTRVRSE</sequence>
<dbReference type="InterPro" id="IPR018200">
    <property type="entry name" value="USP_CS"/>
</dbReference>
<protein>
    <recommendedName>
        <fullName evidence="3">ubiquitinyl hydrolase 1</fullName>
        <ecNumber evidence="3">3.4.19.12</ecNumber>
    </recommendedName>
</protein>
<feature type="compositionally biased region" description="Polar residues" evidence="12">
    <location>
        <begin position="202"/>
        <end position="217"/>
    </location>
</feature>
<dbReference type="GO" id="GO:0006508">
    <property type="term" value="P:proteolysis"/>
    <property type="evidence" value="ECO:0007669"/>
    <property type="project" value="UniProtKB-KW"/>
</dbReference>
<keyword evidence="9" id="KW-0788">Thiol protease</keyword>
<keyword evidence="4" id="KW-0645">Protease</keyword>
<keyword evidence="5" id="KW-0479">Metal-binding</keyword>
<dbReference type="InterPro" id="IPR038765">
    <property type="entry name" value="Papain-like_cys_pep_sf"/>
</dbReference>
<dbReference type="FunFam" id="3.90.70.10:FF:000026">
    <property type="entry name" value="Ubiquitin carboxyl-terminal hydrolase 15"/>
    <property type="match status" value="1"/>
</dbReference>
<dbReference type="GO" id="GO:0008270">
    <property type="term" value="F:zinc ion binding"/>
    <property type="evidence" value="ECO:0007669"/>
    <property type="project" value="UniProtKB-KW"/>
</dbReference>
<proteinExistence type="inferred from homology"/>
<keyword evidence="8" id="KW-0378">Hydrolase</keyword>
<feature type="domain" description="USP" evidence="14">
    <location>
        <begin position="570"/>
        <end position="875"/>
    </location>
</feature>
<name>A0A5N6LHS4_9ASTR</name>
<feature type="region of interest" description="Disordered" evidence="12">
    <location>
        <begin position="982"/>
        <end position="1001"/>
    </location>
</feature>
<gene>
    <name evidence="16" type="ORF">E3N88_42432</name>
</gene>
<dbReference type="PANTHER" id="PTHR24006:SF874">
    <property type="entry name" value="UBIQUITIN CARBOXYL-TERMINAL HYDROLASE 16"/>
    <property type="match status" value="1"/>
</dbReference>
<dbReference type="AlphaFoldDB" id="A0A5N6LHS4"/>
<comment type="caution">
    <text evidence="16">The sequence shown here is derived from an EMBL/GenBank/DDBJ whole genome shotgun (WGS) entry which is preliminary data.</text>
</comment>
<reference evidence="16 17" key="1">
    <citation type="submission" date="2019-05" db="EMBL/GenBank/DDBJ databases">
        <title>Mikania micrantha, genome provides insights into the molecular mechanism of rapid growth.</title>
        <authorList>
            <person name="Liu B."/>
        </authorList>
    </citation>
    <scope>NUCLEOTIDE SEQUENCE [LARGE SCALE GENOMIC DNA]</scope>
    <source>
        <strain evidence="16">NLD-2019</strain>
        <tissue evidence="16">Leaf</tissue>
    </source>
</reference>
<feature type="region of interest" description="Disordered" evidence="12">
    <location>
        <begin position="924"/>
        <end position="953"/>
    </location>
</feature>
<dbReference type="InterPro" id="IPR050164">
    <property type="entry name" value="Peptidase_C19"/>
</dbReference>
<dbReference type="EC" id="3.4.19.12" evidence="3"/>
<comment type="similarity">
    <text evidence="2">Belongs to the peptidase C19 family.</text>
</comment>
<dbReference type="Proteomes" id="UP000326396">
    <property type="component" value="Unassembled WGS sequence"/>
</dbReference>
<feature type="region of interest" description="Disordered" evidence="12">
    <location>
        <begin position="178"/>
        <end position="348"/>
    </location>
</feature>
<keyword evidence="13" id="KW-0472">Membrane</keyword>
<evidence type="ECO:0000256" key="4">
    <source>
        <dbReference type="ARBA" id="ARBA00022670"/>
    </source>
</evidence>
<dbReference type="PROSITE" id="PS00972">
    <property type="entry name" value="USP_1"/>
    <property type="match status" value="1"/>
</dbReference>
<dbReference type="InterPro" id="IPR028889">
    <property type="entry name" value="USP"/>
</dbReference>
<evidence type="ECO:0000256" key="10">
    <source>
        <dbReference type="ARBA" id="ARBA00022833"/>
    </source>
</evidence>
<evidence type="ECO:0000256" key="8">
    <source>
        <dbReference type="ARBA" id="ARBA00022801"/>
    </source>
</evidence>
<dbReference type="OrthoDB" id="420187at2759"/>
<keyword evidence="13" id="KW-1133">Transmembrane helix</keyword>
<feature type="compositionally biased region" description="Polar residues" evidence="12">
    <location>
        <begin position="283"/>
        <end position="292"/>
    </location>
</feature>
<dbReference type="InterPro" id="IPR002893">
    <property type="entry name" value="Znf_MYND"/>
</dbReference>
<evidence type="ECO:0000256" key="13">
    <source>
        <dbReference type="SAM" id="Phobius"/>
    </source>
</evidence>
<accession>A0A5N6LHS4</accession>
<feature type="compositionally biased region" description="Polar residues" evidence="12">
    <location>
        <begin position="339"/>
        <end position="348"/>
    </location>
</feature>
<evidence type="ECO:0000259" key="15">
    <source>
        <dbReference type="PROSITE" id="PS50865"/>
    </source>
</evidence>
<dbReference type="InterPro" id="IPR001394">
    <property type="entry name" value="Peptidase_C19_UCH"/>
</dbReference>
<dbReference type="PROSITE" id="PS50235">
    <property type="entry name" value="USP_3"/>
    <property type="match status" value="1"/>
</dbReference>
<evidence type="ECO:0000256" key="3">
    <source>
        <dbReference type="ARBA" id="ARBA00012759"/>
    </source>
</evidence>
<evidence type="ECO:0000313" key="17">
    <source>
        <dbReference type="Proteomes" id="UP000326396"/>
    </source>
</evidence>
<feature type="compositionally biased region" description="Low complexity" evidence="12">
    <location>
        <begin position="218"/>
        <end position="235"/>
    </location>
</feature>
<evidence type="ECO:0000256" key="6">
    <source>
        <dbReference type="ARBA" id="ARBA00022771"/>
    </source>
</evidence>
<evidence type="ECO:0000256" key="9">
    <source>
        <dbReference type="ARBA" id="ARBA00022807"/>
    </source>
</evidence>
<evidence type="ECO:0000256" key="2">
    <source>
        <dbReference type="ARBA" id="ARBA00009085"/>
    </source>
</evidence>